<dbReference type="HOGENOM" id="CLU_006344_8_3_1"/>
<dbReference type="InterPro" id="IPR041078">
    <property type="entry name" value="Plavaka"/>
</dbReference>
<gene>
    <name evidence="1" type="ORF">PILCRDRAFT_45196</name>
</gene>
<proteinExistence type="predicted"/>
<dbReference type="Proteomes" id="UP000054166">
    <property type="component" value="Unassembled WGS sequence"/>
</dbReference>
<evidence type="ECO:0000313" key="2">
    <source>
        <dbReference type="Proteomes" id="UP000054166"/>
    </source>
</evidence>
<dbReference type="Pfam" id="PF18759">
    <property type="entry name" value="Plavaka"/>
    <property type="match status" value="1"/>
</dbReference>
<dbReference type="AlphaFoldDB" id="A0A0C3EXT8"/>
<organism evidence="1 2">
    <name type="scientific">Piloderma croceum (strain F 1598)</name>
    <dbReference type="NCBI Taxonomy" id="765440"/>
    <lineage>
        <taxon>Eukaryota</taxon>
        <taxon>Fungi</taxon>
        <taxon>Dikarya</taxon>
        <taxon>Basidiomycota</taxon>
        <taxon>Agaricomycotina</taxon>
        <taxon>Agaricomycetes</taxon>
        <taxon>Agaricomycetidae</taxon>
        <taxon>Atheliales</taxon>
        <taxon>Atheliaceae</taxon>
        <taxon>Piloderma</taxon>
    </lineage>
</organism>
<reference evidence="1 2" key="1">
    <citation type="submission" date="2014-04" db="EMBL/GenBank/DDBJ databases">
        <authorList>
            <consortium name="DOE Joint Genome Institute"/>
            <person name="Kuo A."/>
            <person name="Tarkka M."/>
            <person name="Buscot F."/>
            <person name="Kohler A."/>
            <person name="Nagy L.G."/>
            <person name="Floudas D."/>
            <person name="Copeland A."/>
            <person name="Barry K.W."/>
            <person name="Cichocki N."/>
            <person name="Veneault-Fourrey C."/>
            <person name="LaButti K."/>
            <person name="Lindquist E.A."/>
            <person name="Lipzen A."/>
            <person name="Lundell T."/>
            <person name="Morin E."/>
            <person name="Murat C."/>
            <person name="Sun H."/>
            <person name="Tunlid A."/>
            <person name="Henrissat B."/>
            <person name="Grigoriev I.V."/>
            <person name="Hibbett D.S."/>
            <person name="Martin F."/>
            <person name="Nordberg H.P."/>
            <person name="Cantor M.N."/>
            <person name="Hua S.X."/>
        </authorList>
    </citation>
    <scope>NUCLEOTIDE SEQUENCE [LARGE SCALE GENOMIC DNA]</scope>
    <source>
        <strain evidence="1 2">F 1598</strain>
    </source>
</reference>
<dbReference type="EMBL" id="KN833121">
    <property type="protein sequence ID" value="KIM72566.1"/>
    <property type="molecule type" value="Genomic_DNA"/>
</dbReference>
<name>A0A0C3EXT8_PILCF</name>
<dbReference type="STRING" id="765440.A0A0C3EXT8"/>
<sequence>MHTGKWWWETQAKCPGATIIPIIISSDKTQLTLFHNKSAYPVYMTIGNIPKDIRRKPSRHAHILLGYLPTTKLEHITNKASRRRTLANLFHACMSRIVEPLETAGTDGLPMASGDGVVRRTHPILAVYVGDYPEQLLVTGVKNGECPSCSV</sequence>
<dbReference type="InParanoid" id="A0A0C3EXT8"/>
<dbReference type="OrthoDB" id="2418900at2759"/>
<protein>
    <submittedName>
        <fullName evidence="1">Uncharacterized protein</fullName>
    </submittedName>
</protein>
<accession>A0A0C3EXT8</accession>
<evidence type="ECO:0000313" key="1">
    <source>
        <dbReference type="EMBL" id="KIM72566.1"/>
    </source>
</evidence>
<feature type="non-terminal residue" evidence="1">
    <location>
        <position position="151"/>
    </location>
</feature>
<reference evidence="2" key="2">
    <citation type="submission" date="2015-01" db="EMBL/GenBank/DDBJ databases">
        <title>Evolutionary Origins and Diversification of the Mycorrhizal Mutualists.</title>
        <authorList>
            <consortium name="DOE Joint Genome Institute"/>
            <consortium name="Mycorrhizal Genomics Consortium"/>
            <person name="Kohler A."/>
            <person name="Kuo A."/>
            <person name="Nagy L.G."/>
            <person name="Floudas D."/>
            <person name="Copeland A."/>
            <person name="Barry K.W."/>
            <person name="Cichocki N."/>
            <person name="Veneault-Fourrey C."/>
            <person name="LaButti K."/>
            <person name="Lindquist E.A."/>
            <person name="Lipzen A."/>
            <person name="Lundell T."/>
            <person name="Morin E."/>
            <person name="Murat C."/>
            <person name="Riley R."/>
            <person name="Ohm R."/>
            <person name="Sun H."/>
            <person name="Tunlid A."/>
            <person name="Henrissat B."/>
            <person name="Grigoriev I.V."/>
            <person name="Hibbett D.S."/>
            <person name="Martin F."/>
        </authorList>
    </citation>
    <scope>NUCLEOTIDE SEQUENCE [LARGE SCALE GENOMIC DNA]</scope>
    <source>
        <strain evidence="2">F 1598</strain>
    </source>
</reference>
<keyword evidence="2" id="KW-1185">Reference proteome</keyword>